<evidence type="ECO:0000313" key="2">
    <source>
        <dbReference type="EMBL" id="KAG8628378.1"/>
    </source>
</evidence>
<dbReference type="EMBL" id="JAESVG020000004">
    <property type="protein sequence ID" value="KAG8628378.1"/>
    <property type="molecule type" value="Genomic_DNA"/>
</dbReference>
<feature type="compositionally biased region" description="Basic and acidic residues" evidence="1">
    <location>
        <begin position="116"/>
        <end position="132"/>
    </location>
</feature>
<proteinExistence type="predicted"/>
<protein>
    <submittedName>
        <fullName evidence="2">Uncharacterized protein</fullName>
    </submittedName>
</protein>
<sequence>MCHTHILTCPCARATLTLIDRCRPSRDGPSCLLESSSSIVQPIRPFPCDACSTLGTNWLDISHDEGKVQLHTLASEAPIEASESPSPMVAPLTGFSGELSEFELGVLCVLPGETPVDSREGSPGREKKEGERGPGLFSVELVEVVEEQSESMDGSSPVNSSVEDYSRPSSAREEDRRPSFFRPGRANVPRVVDQEGYSNDFVEVARTTVTSWPGWTVEEAREAGLELPGCEEG</sequence>
<evidence type="ECO:0000256" key="1">
    <source>
        <dbReference type="SAM" id="MobiDB-lite"/>
    </source>
</evidence>
<gene>
    <name evidence="2" type="ORF">KVT40_004251</name>
</gene>
<evidence type="ECO:0000313" key="3">
    <source>
        <dbReference type="Proteomes" id="UP000809789"/>
    </source>
</evidence>
<organism evidence="2 3">
    <name type="scientific">Elsinoe batatas</name>
    <dbReference type="NCBI Taxonomy" id="2601811"/>
    <lineage>
        <taxon>Eukaryota</taxon>
        <taxon>Fungi</taxon>
        <taxon>Dikarya</taxon>
        <taxon>Ascomycota</taxon>
        <taxon>Pezizomycotina</taxon>
        <taxon>Dothideomycetes</taxon>
        <taxon>Dothideomycetidae</taxon>
        <taxon>Myriangiales</taxon>
        <taxon>Elsinoaceae</taxon>
        <taxon>Elsinoe</taxon>
    </lineage>
</organism>
<reference evidence="2" key="1">
    <citation type="submission" date="2021-07" db="EMBL/GenBank/DDBJ databases">
        <title>Elsinoe batatas strain:CRI-CJ2 Genome sequencing and assembly.</title>
        <authorList>
            <person name="Huang L."/>
        </authorList>
    </citation>
    <scope>NUCLEOTIDE SEQUENCE</scope>
    <source>
        <strain evidence="2">CRI-CJ2</strain>
    </source>
</reference>
<comment type="caution">
    <text evidence="2">The sequence shown here is derived from an EMBL/GenBank/DDBJ whole genome shotgun (WGS) entry which is preliminary data.</text>
</comment>
<dbReference type="AlphaFoldDB" id="A0A8K0PID7"/>
<name>A0A8K0PID7_9PEZI</name>
<feature type="compositionally biased region" description="Basic and acidic residues" evidence="1">
    <location>
        <begin position="164"/>
        <end position="178"/>
    </location>
</feature>
<dbReference type="Proteomes" id="UP000809789">
    <property type="component" value="Unassembled WGS sequence"/>
</dbReference>
<feature type="compositionally biased region" description="Polar residues" evidence="1">
    <location>
        <begin position="152"/>
        <end position="163"/>
    </location>
</feature>
<keyword evidence="3" id="KW-1185">Reference proteome</keyword>
<feature type="region of interest" description="Disordered" evidence="1">
    <location>
        <begin position="113"/>
        <end position="186"/>
    </location>
</feature>
<accession>A0A8K0PID7</accession>